<dbReference type="Pfam" id="PF20681">
    <property type="entry name" value="DUF6818"/>
    <property type="match status" value="1"/>
</dbReference>
<dbReference type="AlphaFoldDB" id="A0A9W6X1Y2"/>
<accession>A0A9W6X1Y2</accession>
<dbReference type="EMBL" id="BSXT01000438">
    <property type="protein sequence ID" value="GMF27493.1"/>
    <property type="molecule type" value="Genomic_DNA"/>
</dbReference>
<keyword evidence="4" id="KW-1185">Reference proteome</keyword>
<proteinExistence type="predicted"/>
<organism evidence="3 4">
    <name type="scientific">Phytophthora fragariaefolia</name>
    <dbReference type="NCBI Taxonomy" id="1490495"/>
    <lineage>
        <taxon>Eukaryota</taxon>
        <taxon>Sar</taxon>
        <taxon>Stramenopiles</taxon>
        <taxon>Oomycota</taxon>
        <taxon>Peronosporomycetes</taxon>
        <taxon>Peronosporales</taxon>
        <taxon>Peronosporaceae</taxon>
        <taxon>Phytophthora</taxon>
    </lineage>
</organism>
<evidence type="ECO:0000259" key="2">
    <source>
        <dbReference type="Pfam" id="PF20681"/>
    </source>
</evidence>
<protein>
    <submittedName>
        <fullName evidence="3">Unnamed protein product</fullName>
    </submittedName>
</protein>
<dbReference type="Proteomes" id="UP001165121">
    <property type="component" value="Unassembled WGS sequence"/>
</dbReference>
<feature type="compositionally biased region" description="Polar residues" evidence="1">
    <location>
        <begin position="167"/>
        <end position="176"/>
    </location>
</feature>
<comment type="caution">
    <text evidence="3">The sequence shown here is derived from an EMBL/GenBank/DDBJ whole genome shotgun (WGS) entry which is preliminary data.</text>
</comment>
<feature type="region of interest" description="Disordered" evidence="1">
    <location>
        <begin position="103"/>
        <end position="176"/>
    </location>
</feature>
<dbReference type="PANTHER" id="PTHR34409">
    <property type="entry name" value="SET DOMAIN-CONTAINING PROTEIN"/>
    <property type="match status" value="1"/>
</dbReference>
<feature type="domain" description="DUF6818" evidence="2">
    <location>
        <begin position="12"/>
        <end position="95"/>
    </location>
</feature>
<feature type="compositionally biased region" description="Polar residues" evidence="1">
    <location>
        <begin position="106"/>
        <end position="125"/>
    </location>
</feature>
<dbReference type="OrthoDB" id="123120at2759"/>
<gene>
    <name evidence="3" type="ORF">Pfra01_000547500</name>
</gene>
<dbReference type="PANTHER" id="PTHR34409:SF1">
    <property type="entry name" value="MYB-LIKE DOMAIN-CONTAINING PROTEIN"/>
    <property type="match status" value="1"/>
</dbReference>
<reference evidence="3" key="1">
    <citation type="submission" date="2023-04" db="EMBL/GenBank/DDBJ databases">
        <title>Phytophthora fragariaefolia NBRC 109709.</title>
        <authorList>
            <person name="Ichikawa N."/>
            <person name="Sato H."/>
            <person name="Tonouchi N."/>
        </authorList>
    </citation>
    <scope>NUCLEOTIDE SEQUENCE</scope>
    <source>
        <strain evidence="3">NBRC 109709</strain>
    </source>
</reference>
<evidence type="ECO:0000313" key="3">
    <source>
        <dbReference type="EMBL" id="GMF27493.1"/>
    </source>
</evidence>
<name>A0A9W6X1Y2_9STRA</name>
<evidence type="ECO:0000256" key="1">
    <source>
        <dbReference type="SAM" id="MobiDB-lite"/>
    </source>
</evidence>
<dbReference type="InterPro" id="IPR049203">
    <property type="entry name" value="DUF6818"/>
</dbReference>
<evidence type="ECO:0000313" key="4">
    <source>
        <dbReference type="Proteomes" id="UP001165121"/>
    </source>
</evidence>
<sequence>MLLCQIVEKIVPLGRNMWEQVAAQYNANRTRSSPERDFESLRRKFKSLYCKAKPTGQGEVPLRLRPVVWAKELQVRIEEAGGVHTLHDGLDGGEDDMTFEAEVDEATNSRTPSRSSATEQASFSTVAGGGFDVSDDFDSDGATADSGDESDVAIIAIGDGNEGALPGTSQARGETR</sequence>